<comment type="caution">
    <text evidence="1">The sequence shown here is derived from an EMBL/GenBank/DDBJ whole genome shotgun (WGS) entry which is preliminary data.</text>
</comment>
<evidence type="ECO:0000313" key="2">
    <source>
        <dbReference type="Proteomes" id="UP001295794"/>
    </source>
</evidence>
<reference evidence="1" key="1">
    <citation type="submission" date="2023-11" db="EMBL/GenBank/DDBJ databases">
        <authorList>
            <person name="De Vega J J."/>
            <person name="De Vega J J."/>
        </authorList>
    </citation>
    <scope>NUCLEOTIDE SEQUENCE</scope>
</reference>
<gene>
    <name evidence="1" type="ORF">MYCIT1_LOCUS31970</name>
</gene>
<evidence type="ECO:0000313" key="1">
    <source>
        <dbReference type="EMBL" id="CAK5281091.1"/>
    </source>
</evidence>
<keyword evidence="2" id="KW-1185">Reference proteome</keyword>
<proteinExistence type="predicted"/>
<protein>
    <submittedName>
        <fullName evidence="1">Uncharacterized protein</fullName>
    </submittedName>
</protein>
<sequence length="77" mass="8686">MAREFNLCLCQNLCTLWTPVVPANATVQGAENGLTFAQNKMDDQKVEIGWHRQPESEIESGGDTGNICYSRTWRKII</sequence>
<name>A0AAD2HRX8_9AGAR</name>
<dbReference type="EMBL" id="CAVNYO010000444">
    <property type="protein sequence ID" value="CAK5281091.1"/>
    <property type="molecule type" value="Genomic_DNA"/>
</dbReference>
<dbReference type="AlphaFoldDB" id="A0AAD2HRX8"/>
<organism evidence="1 2">
    <name type="scientific">Mycena citricolor</name>
    <dbReference type="NCBI Taxonomy" id="2018698"/>
    <lineage>
        <taxon>Eukaryota</taxon>
        <taxon>Fungi</taxon>
        <taxon>Dikarya</taxon>
        <taxon>Basidiomycota</taxon>
        <taxon>Agaricomycotina</taxon>
        <taxon>Agaricomycetes</taxon>
        <taxon>Agaricomycetidae</taxon>
        <taxon>Agaricales</taxon>
        <taxon>Marasmiineae</taxon>
        <taxon>Mycenaceae</taxon>
        <taxon>Mycena</taxon>
    </lineage>
</organism>
<feature type="non-terminal residue" evidence="1">
    <location>
        <position position="77"/>
    </location>
</feature>
<dbReference type="Proteomes" id="UP001295794">
    <property type="component" value="Unassembled WGS sequence"/>
</dbReference>
<accession>A0AAD2HRX8</accession>